<feature type="signal peptide" evidence="6">
    <location>
        <begin position="1"/>
        <end position="24"/>
    </location>
</feature>
<dbReference type="PANTHER" id="PTHR31232:SF42">
    <property type="entry name" value="S-PROTEIN HOMOLOG"/>
    <property type="match status" value="1"/>
</dbReference>
<dbReference type="EMBL" id="MJEQ01000536">
    <property type="protein sequence ID" value="OIT35600.1"/>
    <property type="molecule type" value="Genomic_DNA"/>
</dbReference>
<dbReference type="GO" id="GO:0060320">
    <property type="term" value="P:rejection of self pollen"/>
    <property type="evidence" value="ECO:0007669"/>
    <property type="project" value="UniProtKB-KW"/>
</dbReference>
<evidence type="ECO:0000313" key="7">
    <source>
        <dbReference type="EMBL" id="OIT35600.1"/>
    </source>
</evidence>
<evidence type="ECO:0000313" key="8">
    <source>
        <dbReference type="Proteomes" id="UP000187609"/>
    </source>
</evidence>
<dbReference type="SMR" id="A0A314L1W0"/>
<dbReference type="Gramene" id="OIT35600">
    <property type="protein sequence ID" value="OIT35600"/>
    <property type="gene ID" value="A4A49_22743"/>
</dbReference>
<evidence type="ECO:0000256" key="5">
    <source>
        <dbReference type="ARBA" id="ARBA00022729"/>
    </source>
</evidence>
<keyword evidence="8" id="KW-1185">Reference proteome</keyword>
<feature type="chain" id="PRO_5025082287" description="S-protein homolog" evidence="6">
    <location>
        <begin position="25"/>
        <end position="144"/>
    </location>
</feature>
<evidence type="ECO:0000256" key="2">
    <source>
        <dbReference type="ARBA" id="ARBA00005581"/>
    </source>
</evidence>
<dbReference type="AlphaFoldDB" id="A0A314L1W0"/>
<sequence>MDYSQIKTIFLLFIFFFCFPQAKGNIFKGKKYTVSIHNGLPNDNPQLYFHCASGDDDLGYHTLAPLDRFSWSFHPNMWLWARTIFFCHFWWGSKNKAFVVYNDFDFCVHSANVPKTTTYCQWTVQTDGIYLSNGQGVGYRYVDW</sequence>
<comment type="similarity">
    <text evidence="2 6">Belongs to the plant self-incompatibility (S1) protein family.</text>
</comment>
<evidence type="ECO:0000256" key="1">
    <source>
        <dbReference type="ARBA" id="ARBA00004613"/>
    </source>
</evidence>
<gene>
    <name evidence="7" type="ORF">A4A49_22743</name>
</gene>
<keyword evidence="3 6" id="KW-0713">Self-incompatibility</keyword>
<comment type="subcellular location">
    <subcellularLocation>
        <location evidence="1 6">Secreted</location>
    </subcellularLocation>
</comment>
<evidence type="ECO:0000256" key="4">
    <source>
        <dbReference type="ARBA" id="ARBA00022525"/>
    </source>
</evidence>
<organism evidence="7 8">
    <name type="scientific">Nicotiana attenuata</name>
    <name type="common">Coyote tobacco</name>
    <dbReference type="NCBI Taxonomy" id="49451"/>
    <lineage>
        <taxon>Eukaryota</taxon>
        <taxon>Viridiplantae</taxon>
        <taxon>Streptophyta</taxon>
        <taxon>Embryophyta</taxon>
        <taxon>Tracheophyta</taxon>
        <taxon>Spermatophyta</taxon>
        <taxon>Magnoliopsida</taxon>
        <taxon>eudicotyledons</taxon>
        <taxon>Gunneridae</taxon>
        <taxon>Pentapetalae</taxon>
        <taxon>asterids</taxon>
        <taxon>lamiids</taxon>
        <taxon>Solanales</taxon>
        <taxon>Solanaceae</taxon>
        <taxon>Nicotianoideae</taxon>
        <taxon>Nicotianeae</taxon>
        <taxon>Nicotiana</taxon>
    </lineage>
</organism>
<accession>A0A314L1W0</accession>
<evidence type="ECO:0000256" key="6">
    <source>
        <dbReference type="RuleBase" id="RU367044"/>
    </source>
</evidence>
<reference evidence="7" key="1">
    <citation type="submission" date="2016-11" db="EMBL/GenBank/DDBJ databases">
        <title>The genome of Nicotiana attenuata.</title>
        <authorList>
            <person name="Xu S."/>
            <person name="Brockmoeller T."/>
            <person name="Gaquerel E."/>
            <person name="Navarro A."/>
            <person name="Kuhl H."/>
            <person name="Gase K."/>
            <person name="Ling Z."/>
            <person name="Zhou W."/>
            <person name="Kreitzer C."/>
            <person name="Stanke M."/>
            <person name="Tang H."/>
            <person name="Lyons E."/>
            <person name="Pandey P."/>
            <person name="Pandey S.P."/>
            <person name="Timmermann B."/>
            <person name="Baldwin I.T."/>
        </authorList>
    </citation>
    <scope>NUCLEOTIDE SEQUENCE [LARGE SCALE GENOMIC DNA]</scope>
    <source>
        <strain evidence="7">UT</strain>
    </source>
</reference>
<name>A0A314L1W0_NICAT</name>
<dbReference type="Pfam" id="PF05938">
    <property type="entry name" value="Self-incomp_S1"/>
    <property type="match status" value="1"/>
</dbReference>
<dbReference type="Proteomes" id="UP000187609">
    <property type="component" value="Unassembled WGS sequence"/>
</dbReference>
<comment type="caution">
    <text evidence="7">The sequence shown here is derived from an EMBL/GenBank/DDBJ whole genome shotgun (WGS) entry which is preliminary data.</text>
</comment>
<keyword evidence="5 6" id="KW-0732">Signal</keyword>
<protein>
    <recommendedName>
        <fullName evidence="6">S-protein homolog</fullName>
    </recommendedName>
</protein>
<dbReference type="PANTHER" id="PTHR31232">
    <property type="match status" value="1"/>
</dbReference>
<keyword evidence="4 6" id="KW-0964">Secreted</keyword>
<dbReference type="GO" id="GO:0005576">
    <property type="term" value="C:extracellular region"/>
    <property type="evidence" value="ECO:0007669"/>
    <property type="project" value="UniProtKB-SubCell"/>
</dbReference>
<evidence type="ECO:0000256" key="3">
    <source>
        <dbReference type="ARBA" id="ARBA00022471"/>
    </source>
</evidence>
<proteinExistence type="inferred from homology"/>
<dbReference type="InterPro" id="IPR010264">
    <property type="entry name" value="Self-incomp_S1"/>
</dbReference>